<dbReference type="AlphaFoldDB" id="A0A1D2QPQ5"/>
<dbReference type="InterPro" id="IPR029063">
    <property type="entry name" value="SAM-dependent_MTases_sf"/>
</dbReference>
<sequence length="257" mass="29801">MKSIKPTASHPKTNEVILQLITKHLSRESVALDFGAERGYMSQKVGQYLEGNNQEPRKYPYACDIDSDAYEYEGIHCQRIQDNSDIPFHNDFFDVVYSIEVLEHMPRPYDFFQQCYQKLKPGGRLIFSTPNVLNFQSRLRFLLTGYHEMFGPLSIQEKNAGRLCGHIMPLSYSNYHYGLRKSGFNQIEFHVDRKKRGALIPALLLYPLLKWSSYRADKRLQRYDTEVANENKGVVPFVNSLDMLASRSCIIVAQKPY</sequence>
<dbReference type="Pfam" id="PF13489">
    <property type="entry name" value="Methyltransf_23"/>
    <property type="match status" value="1"/>
</dbReference>
<comment type="caution">
    <text evidence="1">The sequence shown here is derived from an EMBL/GenBank/DDBJ whole genome shotgun (WGS) entry which is preliminary data.</text>
</comment>
<dbReference type="Gene3D" id="3.40.50.150">
    <property type="entry name" value="Vaccinia Virus protein VP39"/>
    <property type="match status" value="1"/>
</dbReference>
<dbReference type="EMBL" id="MDLC01000025">
    <property type="protein sequence ID" value="ODS23569.1"/>
    <property type="molecule type" value="Genomic_DNA"/>
</dbReference>
<dbReference type="STRING" id="62101.AB835_08120"/>
<accession>A0A1D2QPQ5</accession>
<proteinExistence type="predicted"/>
<organism evidence="1 2">
    <name type="scientific">Candidatus Endobugula sertula</name>
    <name type="common">Bugula neritina bacterial symbiont</name>
    <dbReference type="NCBI Taxonomy" id="62101"/>
    <lineage>
        <taxon>Bacteria</taxon>
        <taxon>Pseudomonadati</taxon>
        <taxon>Pseudomonadota</taxon>
        <taxon>Gammaproteobacteria</taxon>
        <taxon>Cellvibrionales</taxon>
        <taxon>Cellvibrionaceae</taxon>
        <taxon>Candidatus Endobugula</taxon>
    </lineage>
</organism>
<reference evidence="1 2" key="1">
    <citation type="journal article" date="2016" name="Appl. Environ. Microbiol.">
        <title>Lack of Overt Genome Reduction in the Bryostatin-Producing Bryozoan Symbiont "Candidatus Endobugula sertula".</title>
        <authorList>
            <person name="Miller I.J."/>
            <person name="Vanee N."/>
            <person name="Fong S.S."/>
            <person name="Lim-Fong G.E."/>
            <person name="Kwan J.C."/>
        </authorList>
    </citation>
    <scope>NUCLEOTIDE SEQUENCE [LARGE SCALE GENOMIC DNA]</scope>
    <source>
        <strain evidence="1">AB1-4</strain>
    </source>
</reference>
<dbReference type="Proteomes" id="UP000242502">
    <property type="component" value="Unassembled WGS sequence"/>
</dbReference>
<gene>
    <name evidence="1" type="ORF">AB835_08120</name>
</gene>
<name>A0A1D2QPQ5_9GAMM</name>
<protein>
    <recommendedName>
        <fullName evidence="3">Methyltransferase type 11 domain-containing protein</fullName>
    </recommendedName>
</protein>
<evidence type="ECO:0008006" key="3">
    <source>
        <dbReference type="Google" id="ProtNLM"/>
    </source>
</evidence>
<dbReference type="CDD" id="cd02440">
    <property type="entry name" value="AdoMet_MTases"/>
    <property type="match status" value="1"/>
</dbReference>
<evidence type="ECO:0000313" key="1">
    <source>
        <dbReference type="EMBL" id="ODS23569.1"/>
    </source>
</evidence>
<evidence type="ECO:0000313" key="2">
    <source>
        <dbReference type="Proteomes" id="UP000242502"/>
    </source>
</evidence>
<dbReference type="SUPFAM" id="SSF53335">
    <property type="entry name" value="S-adenosyl-L-methionine-dependent methyltransferases"/>
    <property type="match status" value="1"/>
</dbReference>